<feature type="non-terminal residue" evidence="1">
    <location>
        <position position="1"/>
    </location>
</feature>
<reference evidence="1 2" key="1">
    <citation type="submission" date="2021-06" db="EMBL/GenBank/DDBJ databases">
        <authorList>
            <person name="Kallberg Y."/>
            <person name="Tangrot J."/>
            <person name="Rosling A."/>
        </authorList>
    </citation>
    <scope>NUCLEOTIDE SEQUENCE [LARGE SCALE GENOMIC DNA]</scope>
    <source>
        <strain evidence="1 2">120-4 pot B 10/14</strain>
    </source>
</reference>
<dbReference type="Proteomes" id="UP000789901">
    <property type="component" value="Unassembled WGS sequence"/>
</dbReference>
<evidence type="ECO:0000313" key="1">
    <source>
        <dbReference type="EMBL" id="CAG8811269.1"/>
    </source>
</evidence>
<comment type="caution">
    <text evidence="1">The sequence shown here is derived from an EMBL/GenBank/DDBJ whole genome shotgun (WGS) entry which is preliminary data.</text>
</comment>
<accession>A0ABN7W1I6</accession>
<protein>
    <submittedName>
        <fullName evidence="1">41847_t:CDS:1</fullName>
    </submittedName>
</protein>
<organism evidence="1 2">
    <name type="scientific">Gigaspora margarita</name>
    <dbReference type="NCBI Taxonomy" id="4874"/>
    <lineage>
        <taxon>Eukaryota</taxon>
        <taxon>Fungi</taxon>
        <taxon>Fungi incertae sedis</taxon>
        <taxon>Mucoromycota</taxon>
        <taxon>Glomeromycotina</taxon>
        <taxon>Glomeromycetes</taxon>
        <taxon>Diversisporales</taxon>
        <taxon>Gigasporaceae</taxon>
        <taxon>Gigaspora</taxon>
    </lineage>
</organism>
<keyword evidence="2" id="KW-1185">Reference proteome</keyword>
<evidence type="ECO:0000313" key="2">
    <source>
        <dbReference type="Proteomes" id="UP000789901"/>
    </source>
</evidence>
<sequence>PLQLQKIIKDYVFERPNPSSTIHTQPTKTWAAFHSSIQVKGLLGVIFHSGATNAKLKMDATEMHVELLRHAQLGEIEYQDVPKVSTIANWIKKNISGCKTEYGIAIFGKN</sequence>
<gene>
    <name evidence="1" type="ORF">GMARGA_LOCUS25301</name>
</gene>
<dbReference type="EMBL" id="CAJVQB010027840">
    <property type="protein sequence ID" value="CAG8811269.1"/>
    <property type="molecule type" value="Genomic_DNA"/>
</dbReference>
<name>A0ABN7W1I6_GIGMA</name>
<proteinExistence type="predicted"/>